<evidence type="ECO:0000313" key="3">
    <source>
        <dbReference type="Proteomes" id="UP001152798"/>
    </source>
</evidence>
<organism evidence="2 3">
    <name type="scientific">Nezara viridula</name>
    <name type="common">Southern green stink bug</name>
    <name type="synonym">Cimex viridulus</name>
    <dbReference type="NCBI Taxonomy" id="85310"/>
    <lineage>
        <taxon>Eukaryota</taxon>
        <taxon>Metazoa</taxon>
        <taxon>Ecdysozoa</taxon>
        <taxon>Arthropoda</taxon>
        <taxon>Hexapoda</taxon>
        <taxon>Insecta</taxon>
        <taxon>Pterygota</taxon>
        <taxon>Neoptera</taxon>
        <taxon>Paraneoptera</taxon>
        <taxon>Hemiptera</taxon>
        <taxon>Heteroptera</taxon>
        <taxon>Panheteroptera</taxon>
        <taxon>Pentatomomorpha</taxon>
        <taxon>Pentatomoidea</taxon>
        <taxon>Pentatomidae</taxon>
        <taxon>Pentatominae</taxon>
        <taxon>Nezara</taxon>
    </lineage>
</organism>
<reference evidence="2" key="1">
    <citation type="submission" date="2022-01" db="EMBL/GenBank/DDBJ databases">
        <authorList>
            <person name="King R."/>
        </authorList>
    </citation>
    <scope>NUCLEOTIDE SEQUENCE</scope>
</reference>
<feature type="compositionally biased region" description="Polar residues" evidence="1">
    <location>
        <begin position="51"/>
        <end position="63"/>
    </location>
</feature>
<evidence type="ECO:0000256" key="1">
    <source>
        <dbReference type="SAM" id="MobiDB-lite"/>
    </source>
</evidence>
<gene>
    <name evidence="2" type="ORF">NEZAVI_LOCUS11137</name>
</gene>
<sequence length="85" mass="9222">MYVSRGRHHCPTSSSLFISEITGPLSVFIPPAIMDTGQVLAQHRPDPDTPANKNSGWTQIGQVGGTVRTSYNYHKRAGSRGTRLG</sequence>
<keyword evidence="3" id="KW-1185">Reference proteome</keyword>
<name>A0A9P0HIR6_NEZVI</name>
<dbReference type="EMBL" id="OV725081">
    <property type="protein sequence ID" value="CAH1402276.1"/>
    <property type="molecule type" value="Genomic_DNA"/>
</dbReference>
<accession>A0A9P0HIR6</accession>
<feature type="region of interest" description="Disordered" evidence="1">
    <location>
        <begin position="42"/>
        <end position="63"/>
    </location>
</feature>
<proteinExistence type="predicted"/>
<protein>
    <submittedName>
        <fullName evidence="2">Uncharacterized protein</fullName>
    </submittedName>
</protein>
<evidence type="ECO:0000313" key="2">
    <source>
        <dbReference type="EMBL" id="CAH1402276.1"/>
    </source>
</evidence>
<dbReference type="Proteomes" id="UP001152798">
    <property type="component" value="Chromosome 5"/>
</dbReference>
<dbReference type="OrthoDB" id="10461147at2759"/>
<dbReference type="AlphaFoldDB" id="A0A9P0HIR6"/>